<evidence type="ECO:0000313" key="3">
    <source>
        <dbReference type="EMBL" id="PNP44775.1"/>
    </source>
</evidence>
<name>A0A2K0TGX8_9HYPO</name>
<dbReference type="Pfam" id="PF13298">
    <property type="entry name" value="LigD_N"/>
    <property type="match status" value="1"/>
</dbReference>
<dbReference type="Proteomes" id="UP000236546">
    <property type="component" value="Unassembled WGS sequence"/>
</dbReference>
<feature type="region of interest" description="Disordered" evidence="1">
    <location>
        <begin position="29"/>
        <end position="49"/>
    </location>
</feature>
<feature type="compositionally biased region" description="Acidic residues" evidence="1">
    <location>
        <begin position="344"/>
        <end position="356"/>
    </location>
</feature>
<comment type="caution">
    <text evidence="3">The sequence shown here is derived from an EMBL/GenBank/DDBJ whole genome shotgun (WGS) entry which is preliminary data.</text>
</comment>
<protein>
    <recommendedName>
        <fullName evidence="2">DNA ligase D 3'-phosphoesterase domain-containing protein</fullName>
    </recommendedName>
</protein>
<dbReference type="OrthoDB" id="2588098at2759"/>
<accession>A0A2K0TGX8</accession>
<evidence type="ECO:0000313" key="4">
    <source>
        <dbReference type="Proteomes" id="UP000236546"/>
    </source>
</evidence>
<evidence type="ECO:0000259" key="2">
    <source>
        <dbReference type="Pfam" id="PF13298"/>
    </source>
</evidence>
<evidence type="ECO:0000256" key="1">
    <source>
        <dbReference type="SAM" id="MobiDB-lite"/>
    </source>
</evidence>
<feature type="compositionally biased region" description="Polar residues" evidence="1">
    <location>
        <begin position="360"/>
        <end position="371"/>
    </location>
</feature>
<organism evidence="3 4">
    <name type="scientific">Trichoderma gamsii</name>
    <dbReference type="NCBI Taxonomy" id="398673"/>
    <lineage>
        <taxon>Eukaryota</taxon>
        <taxon>Fungi</taxon>
        <taxon>Dikarya</taxon>
        <taxon>Ascomycota</taxon>
        <taxon>Pezizomycotina</taxon>
        <taxon>Sordariomycetes</taxon>
        <taxon>Hypocreomycetidae</taxon>
        <taxon>Hypocreales</taxon>
        <taxon>Hypocreaceae</taxon>
        <taxon>Trichoderma</taxon>
    </lineage>
</organism>
<feature type="compositionally biased region" description="Low complexity" evidence="1">
    <location>
        <begin position="258"/>
        <end position="267"/>
    </location>
</feature>
<dbReference type="PANTHER" id="PTHR39465">
    <property type="entry name" value="DNA LIGASE D, 3'-PHOSPHOESTERASE DOMAIN"/>
    <property type="match status" value="1"/>
</dbReference>
<feature type="region of interest" description="Disordered" evidence="1">
    <location>
        <begin position="240"/>
        <end position="273"/>
    </location>
</feature>
<dbReference type="InterPro" id="IPR014144">
    <property type="entry name" value="LigD_PE_domain"/>
</dbReference>
<dbReference type="AlphaFoldDB" id="A0A2K0TGX8"/>
<feature type="domain" description="DNA ligase D 3'-phosphoesterase" evidence="2">
    <location>
        <begin position="157"/>
        <end position="302"/>
    </location>
</feature>
<feature type="region of interest" description="Disordered" evidence="1">
    <location>
        <begin position="311"/>
        <end position="382"/>
    </location>
</feature>
<sequence>MAPSRKRPLSPPVLIPNPFIKKRNLAWSLESPSSSQDPHPATSSSLLPTSSTSAATATASTSVALADSTAAVPTDISTSTAISPPAAPARPRPTAGTTAEIEAGAVQISDHLAQFTSTLSSRLRPTSALVPRLSISGYSSLYQRCAGSPSGAHFVIHQHDHPVAGTHYDLRLQINEASSVSWAIMYGLPGDANSSRLNRNATETRIHSLWASLPNHLVETASAETGSLIIWDTGTYSVLPRRSKHAPPEDPSSPPGSPHSSSSSSNSKQHTPTAQSLLHAAFQNRKIRLRLHGTKLPDPYVINIRLTKTEDAAGRSRSSKTPRTRRRGKTAKARPAEPESTSSDSDEYGNDIEDDEPQVRTGSTNNTSSPSEARRKQQQQEDAQVRLNNAYVGASNTIGSVYQRRWYLSLDRRACGFTERKRHGRSVWERLLLPDSSTDTAAKDPSDDSGEDPEESSCRLSFPFYVRGPQFEQSVVTGRLAEEVLRDEGVTTFVPRKGWTPVMK</sequence>
<proteinExistence type="predicted"/>
<feature type="region of interest" description="Disordered" evidence="1">
    <location>
        <begin position="76"/>
        <end position="97"/>
    </location>
</feature>
<dbReference type="PANTHER" id="PTHR39465:SF1">
    <property type="entry name" value="DNA LIGASE D 3'-PHOSPHOESTERASE DOMAIN-CONTAINING PROTEIN"/>
    <property type="match status" value="1"/>
</dbReference>
<dbReference type="EMBL" id="MTYH01000028">
    <property type="protein sequence ID" value="PNP44775.1"/>
    <property type="molecule type" value="Genomic_DNA"/>
</dbReference>
<gene>
    <name evidence="3" type="ORF">TGAMA5MH_03584</name>
</gene>
<reference evidence="3 4" key="1">
    <citation type="submission" date="2017-02" db="EMBL/GenBank/DDBJ databases">
        <title>Genomes of Trichoderma spp. with biocontrol activity.</title>
        <authorList>
            <person name="Gardiner D."/>
            <person name="Kazan K."/>
            <person name="Vos C."/>
            <person name="Harvey P."/>
        </authorList>
    </citation>
    <scope>NUCLEOTIDE SEQUENCE [LARGE SCALE GENOMIC DNA]</scope>
    <source>
        <strain evidence="3 4">A5MH</strain>
    </source>
</reference>
<feature type="compositionally biased region" description="Basic residues" evidence="1">
    <location>
        <begin position="317"/>
        <end position="332"/>
    </location>
</feature>
<feature type="region of interest" description="Disordered" evidence="1">
    <location>
        <begin position="437"/>
        <end position="457"/>
    </location>
</feature>